<organism evidence="2 3">
    <name type="scientific">Streptomyces sp. 900105755</name>
    <dbReference type="NCBI Taxonomy" id="3154389"/>
    <lineage>
        <taxon>Bacteria</taxon>
        <taxon>Bacillati</taxon>
        <taxon>Actinomycetota</taxon>
        <taxon>Actinomycetes</taxon>
        <taxon>Kitasatosporales</taxon>
        <taxon>Streptomycetaceae</taxon>
        <taxon>Streptomyces</taxon>
    </lineage>
</organism>
<dbReference type="EMBL" id="JBEOZM010000029">
    <property type="protein sequence ID" value="MER6273284.1"/>
    <property type="molecule type" value="Genomic_DNA"/>
</dbReference>
<comment type="caution">
    <text evidence="2">The sequence shown here is derived from an EMBL/GenBank/DDBJ whole genome shotgun (WGS) entry which is preliminary data.</text>
</comment>
<reference evidence="2 3" key="1">
    <citation type="submission" date="2024-06" db="EMBL/GenBank/DDBJ databases">
        <title>The Natural Products Discovery Center: Release of the First 8490 Sequenced Strains for Exploring Actinobacteria Biosynthetic Diversity.</title>
        <authorList>
            <person name="Kalkreuter E."/>
            <person name="Kautsar S.A."/>
            <person name="Yang D."/>
            <person name="Bader C.D."/>
            <person name="Teijaro C.N."/>
            <person name="Fluegel L."/>
            <person name="Davis C.M."/>
            <person name="Simpson J.R."/>
            <person name="Lauterbach L."/>
            <person name="Steele A.D."/>
            <person name="Gui C."/>
            <person name="Meng S."/>
            <person name="Li G."/>
            <person name="Viehrig K."/>
            <person name="Ye F."/>
            <person name="Su P."/>
            <person name="Kiefer A.F."/>
            <person name="Nichols A."/>
            <person name="Cepeda A.J."/>
            <person name="Yan W."/>
            <person name="Fan B."/>
            <person name="Jiang Y."/>
            <person name="Adhikari A."/>
            <person name="Zheng C.-J."/>
            <person name="Schuster L."/>
            <person name="Cowan T.M."/>
            <person name="Smanski M.J."/>
            <person name="Chevrette M.G."/>
            <person name="De Carvalho L.P.S."/>
            <person name="Shen B."/>
        </authorList>
    </citation>
    <scope>NUCLEOTIDE SEQUENCE [LARGE SCALE GENOMIC DNA]</scope>
    <source>
        <strain evidence="2 3">NPDC001694</strain>
    </source>
</reference>
<feature type="transmembrane region" description="Helical" evidence="1">
    <location>
        <begin position="27"/>
        <end position="48"/>
    </location>
</feature>
<feature type="transmembrane region" description="Helical" evidence="1">
    <location>
        <begin position="81"/>
        <end position="105"/>
    </location>
</feature>
<dbReference type="Proteomes" id="UP001490365">
    <property type="component" value="Unassembled WGS sequence"/>
</dbReference>
<feature type="transmembrane region" description="Helical" evidence="1">
    <location>
        <begin position="203"/>
        <end position="222"/>
    </location>
</feature>
<keyword evidence="3" id="KW-1185">Reference proteome</keyword>
<protein>
    <submittedName>
        <fullName evidence="2">ABC transporter permease</fullName>
    </submittedName>
</protein>
<feature type="transmembrane region" description="Helical" evidence="1">
    <location>
        <begin position="270"/>
        <end position="291"/>
    </location>
</feature>
<feature type="transmembrane region" description="Helical" evidence="1">
    <location>
        <begin position="126"/>
        <end position="148"/>
    </location>
</feature>
<sequence>MTTLTAAAPAPRVHLTRWLLRLHRPALYVWAGLVLALAALLLVLHGPLTDAAADAWRRYDACTDWQRCRYDQNAIVRYKDWYNYATLAAAAVPFLVAAWAGGLFGRELESGTARLAWTQSSTPVRWLAFRLAVPAAAVAAGTALLVWLHHLAWTAGNGRIDTAKQWYDVWTFHTNGPTLVALALCGLAAGALTGLLSRRTLPALGLGLVLTGAVWTGLQLLLPRLWPTRTSTGEAFDALPNSSWTVWESPRGTVPAGDYHPASHYWPLQLTSTALLLAVTALLTLGCFLALRRLTGKTTAR</sequence>
<keyword evidence="1" id="KW-0812">Transmembrane</keyword>
<keyword evidence="1" id="KW-1133">Transmembrane helix</keyword>
<evidence type="ECO:0000256" key="1">
    <source>
        <dbReference type="SAM" id="Phobius"/>
    </source>
</evidence>
<feature type="transmembrane region" description="Helical" evidence="1">
    <location>
        <begin position="176"/>
        <end position="196"/>
    </location>
</feature>
<name>A0ABV1TU97_9ACTN</name>
<accession>A0ABV1TU97</accession>
<dbReference type="RefSeq" id="WP_351961561.1">
    <property type="nucleotide sequence ID" value="NZ_JBEOZM010000029.1"/>
</dbReference>
<gene>
    <name evidence="2" type="ORF">ABT211_39355</name>
</gene>
<keyword evidence="1" id="KW-0472">Membrane</keyword>
<evidence type="ECO:0000313" key="2">
    <source>
        <dbReference type="EMBL" id="MER6273284.1"/>
    </source>
</evidence>
<evidence type="ECO:0000313" key="3">
    <source>
        <dbReference type="Proteomes" id="UP001490365"/>
    </source>
</evidence>
<proteinExistence type="predicted"/>